<comment type="caution">
    <text evidence="2">The sequence shown here is derived from an EMBL/GenBank/DDBJ whole genome shotgun (WGS) entry which is preliminary data.</text>
</comment>
<keyword evidence="3" id="KW-1185">Reference proteome</keyword>
<reference evidence="3" key="1">
    <citation type="submission" date="2017-04" db="EMBL/GenBank/DDBJ databases">
        <title>Function of individual gut microbiota members based on whole genome sequencing of pure cultures obtained from chicken caecum.</title>
        <authorList>
            <person name="Medvecky M."/>
            <person name="Cejkova D."/>
            <person name="Polansky O."/>
            <person name="Karasova D."/>
            <person name="Kubasova T."/>
            <person name="Cizek A."/>
            <person name="Rychlik I."/>
        </authorList>
    </citation>
    <scope>NUCLEOTIDE SEQUENCE [LARGE SCALE GENOMIC DNA]</scope>
    <source>
        <strain evidence="3">An178</strain>
    </source>
</reference>
<evidence type="ECO:0000313" key="3">
    <source>
        <dbReference type="Proteomes" id="UP000195447"/>
    </source>
</evidence>
<gene>
    <name evidence="2" type="ORF">B5F14_04780</name>
</gene>
<proteinExistence type="predicted"/>
<dbReference type="AlphaFoldDB" id="A0A1Y4LWS7"/>
<evidence type="ECO:0000313" key="2">
    <source>
        <dbReference type="EMBL" id="OUP61064.1"/>
    </source>
</evidence>
<name>A0A1Y4LWS7_9FIRM</name>
<accession>A0A1Y4LWS7</accession>
<dbReference type="Proteomes" id="UP000195447">
    <property type="component" value="Unassembled WGS sequence"/>
</dbReference>
<evidence type="ECO:0000256" key="1">
    <source>
        <dbReference type="SAM" id="Coils"/>
    </source>
</evidence>
<keyword evidence="1" id="KW-0175">Coiled coil</keyword>
<evidence type="ECO:0008006" key="4">
    <source>
        <dbReference type="Google" id="ProtNLM"/>
    </source>
</evidence>
<organism evidence="2 3">
    <name type="scientific">Faecalitalea cylindroides</name>
    <dbReference type="NCBI Taxonomy" id="39483"/>
    <lineage>
        <taxon>Bacteria</taxon>
        <taxon>Bacillati</taxon>
        <taxon>Bacillota</taxon>
        <taxon>Erysipelotrichia</taxon>
        <taxon>Erysipelotrichales</taxon>
        <taxon>Erysipelotrichaceae</taxon>
        <taxon>Faecalitalea</taxon>
    </lineage>
</organism>
<sequence length="103" mass="11851">MSAMDKKRINKIHNRKPKIRPESLLCIAFALSFCFYCVTKIGLNSYNITLSVEDQKLAAEVEEKQQQIDELQSEVNNLEDKTRVLGMLGDEVKDNQDNVYIID</sequence>
<protein>
    <recommendedName>
        <fullName evidence="4">Cell division protein FtsL</fullName>
    </recommendedName>
</protein>
<dbReference type="EMBL" id="NFKM01000007">
    <property type="protein sequence ID" value="OUP61064.1"/>
    <property type="molecule type" value="Genomic_DNA"/>
</dbReference>
<feature type="coiled-coil region" evidence="1">
    <location>
        <begin position="54"/>
        <end position="81"/>
    </location>
</feature>